<dbReference type="Gene3D" id="1.25.10.10">
    <property type="entry name" value="Leucine-rich Repeat Variant"/>
    <property type="match status" value="1"/>
</dbReference>
<accession>A0A6M1RN87</accession>
<keyword evidence="2" id="KW-1185">Reference proteome</keyword>
<dbReference type="PANTHER" id="PTHR12697:SF5">
    <property type="entry name" value="DEOXYHYPUSINE HYDROXYLASE"/>
    <property type="match status" value="1"/>
</dbReference>
<dbReference type="EMBL" id="JAALDL010000014">
    <property type="protein sequence ID" value="NGN99388.1"/>
    <property type="molecule type" value="Genomic_DNA"/>
</dbReference>
<organism evidence="1 2">
    <name type="scientific">Grimontia sedimenti</name>
    <dbReference type="NCBI Taxonomy" id="2711294"/>
    <lineage>
        <taxon>Bacteria</taxon>
        <taxon>Pseudomonadati</taxon>
        <taxon>Pseudomonadota</taxon>
        <taxon>Gammaproteobacteria</taxon>
        <taxon>Vibrionales</taxon>
        <taxon>Vibrionaceae</taxon>
        <taxon>Grimontia</taxon>
    </lineage>
</organism>
<dbReference type="AlphaFoldDB" id="A0A6M1RN87"/>
<dbReference type="PANTHER" id="PTHR12697">
    <property type="entry name" value="PBS LYASE HEAT-LIKE PROTEIN"/>
    <property type="match status" value="1"/>
</dbReference>
<sequence length="547" mass="60519">MSVLTFLFAGATLAGDCAPQYQFEIETESTFAMVSPTPDKLLMKGVLTLKPATLHGDEWWAIKADNVILRSRGISATDPRFENPFAFKRAKDGQITEFWFPQSVKREDKDKLKGLAYYFQYAQSAAPMTRVEKDSLGKYRVNYQQADNSLVFQKKAYSLGGKAKGTAFTNATITASNHSVIPTECWFDKREGSESLSFSGNAEEFNFDTQQSYSLIKQNAAHSTALLGLPSDLSSWPDAKQEVLDKNQLAALHIEMLKYLSESDILALDGFHLAEKLRYFDDVIADLPDSFNKLGLNDDAQMRLFNALGQLDSTNSQLALASFLSHSESDENTQFRALRALANGSNELGDSAWLSMQKLIEDPTPLGDLAGSFIMTLGVMLESRERNENTEALEDTLLTLLGGSSEENVKSSVLTALGNSNNDAFVEEVASYSVSDSARLRKSAARALGRFESDEAYQALTFMVEREGSATVQSQVLESLAEFDIDADTRAQVFLFAKDSDNDEVRFSAIKALSEQTYDGKETELRSLLGNETSRRNFTAIVRALHP</sequence>
<evidence type="ECO:0000313" key="1">
    <source>
        <dbReference type="EMBL" id="NGN99388.1"/>
    </source>
</evidence>
<dbReference type="Pfam" id="PF13646">
    <property type="entry name" value="HEAT_2"/>
    <property type="match status" value="1"/>
</dbReference>
<dbReference type="RefSeq" id="WP_165016812.1">
    <property type="nucleotide sequence ID" value="NZ_JAALDL010000014.1"/>
</dbReference>
<gene>
    <name evidence="1" type="ORF">G5S52_17565</name>
</gene>
<dbReference type="GO" id="GO:0016491">
    <property type="term" value="F:oxidoreductase activity"/>
    <property type="evidence" value="ECO:0007669"/>
    <property type="project" value="TreeGrafter"/>
</dbReference>
<dbReference type="InterPro" id="IPR016024">
    <property type="entry name" value="ARM-type_fold"/>
</dbReference>
<dbReference type="InterPro" id="IPR011989">
    <property type="entry name" value="ARM-like"/>
</dbReference>
<dbReference type="Proteomes" id="UP000473008">
    <property type="component" value="Unassembled WGS sequence"/>
</dbReference>
<reference evidence="1 2" key="1">
    <citation type="submission" date="2020-02" db="EMBL/GenBank/DDBJ databases">
        <title>The draft genome of Grimontia sedimenta sp. nov., isolated from benthic sediments near coral reefs south of Kuwait.</title>
        <authorList>
            <person name="Mahmoud H.M."/>
            <person name="Jose L."/>
            <person name="Eapen S."/>
        </authorList>
    </citation>
    <scope>NUCLEOTIDE SEQUENCE [LARGE SCALE GENOMIC DNA]</scope>
    <source>
        <strain evidence="1 2">S25</strain>
    </source>
</reference>
<evidence type="ECO:0000313" key="2">
    <source>
        <dbReference type="Proteomes" id="UP000473008"/>
    </source>
</evidence>
<proteinExistence type="predicted"/>
<protein>
    <submittedName>
        <fullName evidence="1">HEAT repeat domain-containing protein</fullName>
    </submittedName>
</protein>
<name>A0A6M1RN87_9GAMM</name>
<comment type="caution">
    <text evidence="1">The sequence shown here is derived from an EMBL/GenBank/DDBJ whole genome shotgun (WGS) entry which is preliminary data.</text>
</comment>
<dbReference type="SUPFAM" id="SSF48371">
    <property type="entry name" value="ARM repeat"/>
    <property type="match status" value="1"/>
</dbReference>